<dbReference type="AlphaFoldDB" id="D4YKX6"/>
<comment type="caution">
    <text evidence="1">The sequence shown here is derived from an EMBL/GenBank/DDBJ whole genome shotgun (WGS) entry which is preliminary data.</text>
</comment>
<proteinExistence type="predicted"/>
<gene>
    <name evidence="1" type="ORF">HMPREF0183_0586</name>
</gene>
<protein>
    <submittedName>
        <fullName evidence="1">Uncharacterized protein</fullName>
    </submittedName>
</protein>
<dbReference type="RefSeq" id="WP_005882635.1">
    <property type="nucleotide sequence ID" value="NZ_ADNU01000018.1"/>
</dbReference>
<dbReference type="EMBL" id="ADNU01000018">
    <property type="protein sequence ID" value="EFG48070.1"/>
    <property type="molecule type" value="Genomic_DNA"/>
</dbReference>
<keyword evidence="2" id="KW-1185">Reference proteome</keyword>
<evidence type="ECO:0000313" key="1">
    <source>
        <dbReference type="EMBL" id="EFG48070.1"/>
    </source>
</evidence>
<name>D4YKX6_9MICO</name>
<evidence type="ECO:0000313" key="2">
    <source>
        <dbReference type="Proteomes" id="UP000005714"/>
    </source>
</evidence>
<organism evidence="1 2">
    <name type="scientific">Brevibacterium mcbrellneri ATCC 49030</name>
    <dbReference type="NCBI Taxonomy" id="585530"/>
    <lineage>
        <taxon>Bacteria</taxon>
        <taxon>Bacillati</taxon>
        <taxon>Actinomycetota</taxon>
        <taxon>Actinomycetes</taxon>
        <taxon>Micrococcales</taxon>
        <taxon>Brevibacteriaceae</taxon>
        <taxon>Brevibacterium</taxon>
    </lineage>
</organism>
<dbReference type="Proteomes" id="UP000005714">
    <property type="component" value="Unassembled WGS sequence"/>
</dbReference>
<accession>D4YKX6</accession>
<dbReference type="STRING" id="585530.HMPREF0183_0586"/>
<reference evidence="1 2" key="1">
    <citation type="submission" date="2010-04" db="EMBL/GenBank/DDBJ databases">
        <authorList>
            <person name="Qin X."/>
            <person name="Bachman B."/>
            <person name="Battles P."/>
            <person name="Bell A."/>
            <person name="Bess C."/>
            <person name="Bickham C."/>
            <person name="Chaboub L."/>
            <person name="Chen D."/>
            <person name="Coyle M."/>
            <person name="Deiros D.R."/>
            <person name="Dinh H."/>
            <person name="Forbes L."/>
            <person name="Fowler G."/>
            <person name="Francisco L."/>
            <person name="Fu Q."/>
            <person name="Gubbala S."/>
            <person name="Hale W."/>
            <person name="Han Y."/>
            <person name="Hemphill L."/>
            <person name="Highlander S.K."/>
            <person name="Hirani K."/>
            <person name="Hogues M."/>
            <person name="Jackson L."/>
            <person name="Jakkamsetti A."/>
            <person name="Javaid M."/>
            <person name="Jiang H."/>
            <person name="Korchina V."/>
            <person name="Kovar C."/>
            <person name="Lara F."/>
            <person name="Lee S."/>
            <person name="Mata R."/>
            <person name="Mathew T."/>
            <person name="Moen C."/>
            <person name="Morales K."/>
            <person name="Munidasa M."/>
            <person name="Nazareth L."/>
            <person name="Ngo R."/>
            <person name="Nguyen L."/>
            <person name="Okwuonu G."/>
            <person name="Ongeri F."/>
            <person name="Patil S."/>
            <person name="Petrosino J."/>
            <person name="Pham C."/>
            <person name="Pham P."/>
            <person name="Pu L.-L."/>
            <person name="Puazo M."/>
            <person name="Raj R."/>
            <person name="Reid J."/>
            <person name="Rouhana J."/>
            <person name="Saada N."/>
            <person name="Shang Y."/>
            <person name="Simmons D."/>
            <person name="Thornton R."/>
            <person name="Warren J."/>
            <person name="Weissenberger G."/>
            <person name="Zhang J."/>
            <person name="Zhang L."/>
            <person name="Zhou C."/>
            <person name="Zhu D."/>
            <person name="Muzny D."/>
            <person name="Worley K."/>
            <person name="Gibbs R."/>
        </authorList>
    </citation>
    <scope>NUCLEOTIDE SEQUENCE [LARGE SCALE GENOMIC DNA]</scope>
    <source>
        <strain evidence="1 2">ATCC 49030</strain>
    </source>
</reference>
<sequence>MGSVVFESLSKEELEDELVWLKDRLGMPLDVAKAMAQAHVLEADKFRILCRIEDLQWLRSMN</sequence>